<gene>
    <name evidence="1" type="ORF">MELLADRAFT_105271</name>
</gene>
<dbReference type="InParanoid" id="F4RHK0"/>
<name>F4RHK0_MELLP</name>
<evidence type="ECO:0000313" key="2">
    <source>
        <dbReference type="Proteomes" id="UP000001072"/>
    </source>
</evidence>
<dbReference type="RefSeq" id="XP_007408449.1">
    <property type="nucleotide sequence ID" value="XM_007408387.1"/>
</dbReference>
<dbReference type="VEuPathDB" id="FungiDB:MELLADRAFT_105271"/>
<dbReference type="AlphaFoldDB" id="F4RHK0"/>
<protein>
    <submittedName>
        <fullName evidence="1">Uncharacterized protein</fullName>
    </submittedName>
</protein>
<organism evidence="2">
    <name type="scientific">Melampsora larici-populina (strain 98AG31 / pathotype 3-4-7)</name>
    <name type="common">Poplar leaf rust fungus</name>
    <dbReference type="NCBI Taxonomy" id="747676"/>
    <lineage>
        <taxon>Eukaryota</taxon>
        <taxon>Fungi</taxon>
        <taxon>Dikarya</taxon>
        <taxon>Basidiomycota</taxon>
        <taxon>Pucciniomycotina</taxon>
        <taxon>Pucciniomycetes</taxon>
        <taxon>Pucciniales</taxon>
        <taxon>Melampsoraceae</taxon>
        <taxon>Melampsora</taxon>
    </lineage>
</organism>
<dbReference type="GeneID" id="18922549"/>
<dbReference type="Proteomes" id="UP000001072">
    <property type="component" value="Unassembled WGS sequence"/>
</dbReference>
<dbReference type="HOGENOM" id="CLU_1482289_0_0_1"/>
<evidence type="ECO:0000313" key="1">
    <source>
        <dbReference type="EMBL" id="EGG08251.1"/>
    </source>
</evidence>
<dbReference type="EMBL" id="GL883101">
    <property type="protein sequence ID" value="EGG08251.1"/>
    <property type="molecule type" value="Genomic_DNA"/>
</dbReference>
<keyword evidence="2" id="KW-1185">Reference proteome</keyword>
<reference evidence="2" key="1">
    <citation type="journal article" date="2011" name="Proc. Natl. Acad. Sci. U.S.A.">
        <title>Obligate biotrophy features unraveled by the genomic analysis of rust fungi.</title>
        <authorList>
            <person name="Duplessis S."/>
            <person name="Cuomo C.A."/>
            <person name="Lin Y.-C."/>
            <person name="Aerts A."/>
            <person name="Tisserant E."/>
            <person name="Veneault-Fourrey C."/>
            <person name="Joly D.L."/>
            <person name="Hacquard S."/>
            <person name="Amselem J."/>
            <person name="Cantarel B.L."/>
            <person name="Chiu R."/>
            <person name="Coutinho P.M."/>
            <person name="Feau N."/>
            <person name="Field M."/>
            <person name="Frey P."/>
            <person name="Gelhaye E."/>
            <person name="Goldberg J."/>
            <person name="Grabherr M.G."/>
            <person name="Kodira C.D."/>
            <person name="Kohler A."/>
            <person name="Kuees U."/>
            <person name="Lindquist E.A."/>
            <person name="Lucas S.M."/>
            <person name="Mago R."/>
            <person name="Mauceli E."/>
            <person name="Morin E."/>
            <person name="Murat C."/>
            <person name="Pangilinan J.L."/>
            <person name="Park R."/>
            <person name="Pearson M."/>
            <person name="Quesneville H."/>
            <person name="Rouhier N."/>
            <person name="Sakthikumar S."/>
            <person name="Salamov A.A."/>
            <person name="Schmutz J."/>
            <person name="Selles B."/>
            <person name="Shapiro H."/>
            <person name="Tanguay P."/>
            <person name="Tuskan G.A."/>
            <person name="Henrissat B."/>
            <person name="Van de Peer Y."/>
            <person name="Rouze P."/>
            <person name="Ellis J.G."/>
            <person name="Dodds P.N."/>
            <person name="Schein J.E."/>
            <person name="Zhong S."/>
            <person name="Hamelin R.C."/>
            <person name="Grigoriev I.V."/>
            <person name="Szabo L.J."/>
            <person name="Martin F."/>
        </authorList>
    </citation>
    <scope>NUCLEOTIDE SEQUENCE [LARGE SCALE GENOMIC DNA]</scope>
    <source>
        <strain evidence="2">98AG31 / pathotype 3-4-7</strain>
    </source>
</reference>
<proteinExistence type="predicted"/>
<accession>F4RHK0</accession>
<sequence>MSNHNFPLPTLTLRTIYNSMLEYISSTERLYSYSIEFPKTHFPYFHLIVVTNPCINLEDTVEGFHSAPMVVTNLLISIIPALPRVEQPTELNESANHDNISTVTLNNFADFGYIGPHLISSLDNKSISLPLPLNARSCYYLMDSMMCAHATVSQERKWHIYIMIRGSLDSLVDISNQLNHST</sequence>
<dbReference type="KEGG" id="mlr:MELLADRAFT_105271"/>